<evidence type="ECO:0000313" key="7">
    <source>
        <dbReference type="EMBL" id="CAD5115159.1"/>
    </source>
</evidence>
<evidence type="ECO:0000256" key="3">
    <source>
        <dbReference type="ARBA" id="ARBA00023306"/>
    </source>
</evidence>
<dbReference type="SUPFAM" id="SSF47954">
    <property type="entry name" value="Cyclin-like"/>
    <property type="match status" value="2"/>
</dbReference>
<dbReference type="Pfam" id="PF00134">
    <property type="entry name" value="Cyclin_N"/>
    <property type="match status" value="1"/>
</dbReference>
<dbReference type="PIRSF" id="PIRSF001771">
    <property type="entry name" value="Cyclin_A_B_D_E"/>
    <property type="match status" value="1"/>
</dbReference>
<protein>
    <submittedName>
        <fullName evidence="7">Uncharacterized protein</fullName>
    </submittedName>
</protein>
<feature type="domain" description="Cyclin-like" evidence="5">
    <location>
        <begin position="171"/>
        <end position="255"/>
    </location>
</feature>
<gene>
    <name evidence="7" type="ORF">DGYR_LOCUS3931</name>
</gene>
<dbReference type="GO" id="GO:0051301">
    <property type="term" value="P:cell division"/>
    <property type="evidence" value="ECO:0007669"/>
    <property type="project" value="UniProtKB-KW"/>
</dbReference>
<feature type="domain" description="Cyclin-like" evidence="5">
    <location>
        <begin position="74"/>
        <end position="158"/>
    </location>
</feature>
<dbReference type="GO" id="GO:0016538">
    <property type="term" value="F:cyclin-dependent protein serine/threonine kinase regulator activity"/>
    <property type="evidence" value="ECO:0007669"/>
    <property type="project" value="InterPro"/>
</dbReference>
<dbReference type="Proteomes" id="UP000549394">
    <property type="component" value="Unassembled WGS sequence"/>
</dbReference>
<dbReference type="Gene3D" id="1.10.472.10">
    <property type="entry name" value="Cyclin-like"/>
    <property type="match status" value="2"/>
</dbReference>
<keyword evidence="3" id="KW-0131">Cell cycle</keyword>
<proteinExistence type="inferred from homology"/>
<evidence type="ECO:0000313" key="8">
    <source>
        <dbReference type="Proteomes" id="UP000549394"/>
    </source>
</evidence>
<keyword evidence="2 4" id="KW-0195">Cyclin</keyword>
<evidence type="ECO:0000256" key="2">
    <source>
        <dbReference type="ARBA" id="ARBA00023127"/>
    </source>
</evidence>
<dbReference type="GO" id="GO:0044772">
    <property type="term" value="P:mitotic cell cycle phase transition"/>
    <property type="evidence" value="ECO:0007669"/>
    <property type="project" value="InterPro"/>
</dbReference>
<organism evidence="7 8">
    <name type="scientific">Dimorphilus gyrociliatus</name>
    <dbReference type="NCBI Taxonomy" id="2664684"/>
    <lineage>
        <taxon>Eukaryota</taxon>
        <taxon>Metazoa</taxon>
        <taxon>Spiralia</taxon>
        <taxon>Lophotrochozoa</taxon>
        <taxon>Annelida</taxon>
        <taxon>Polychaeta</taxon>
        <taxon>Polychaeta incertae sedis</taxon>
        <taxon>Dinophilidae</taxon>
        <taxon>Dimorphilus</taxon>
    </lineage>
</organism>
<accession>A0A7I8VG49</accession>
<dbReference type="InterPro" id="IPR036915">
    <property type="entry name" value="Cyclin-like_sf"/>
</dbReference>
<dbReference type="Pfam" id="PF02984">
    <property type="entry name" value="Cyclin_C"/>
    <property type="match status" value="1"/>
</dbReference>
<dbReference type="SMART" id="SM01332">
    <property type="entry name" value="Cyclin_C"/>
    <property type="match status" value="1"/>
</dbReference>
<comment type="similarity">
    <text evidence="4">Belongs to the cyclin family.</text>
</comment>
<comment type="caution">
    <text evidence="7">The sequence shown here is derived from an EMBL/GenBank/DDBJ whole genome shotgun (WGS) entry which is preliminary data.</text>
</comment>
<dbReference type="OrthoDB" id="5590282at2759"/>
<dbReference type="PANTHER" id="PTHR10177">
    <property type="entry name" value="CYCLINS"/>
    <property type="match status" value="1"/>
</dbReference>
<dbReference type="InterPro" id="IPR046965">
    <property type="entry name" value="Cyclin_A/B-like"/>
</dbReference>
<dbReference type="EMBL" id="CAJFCJ010000006">
    <property type="protein sequence ID" value="CAD5115159.1"/>
    <property type="molecule type" value="Genomic_DNA"/>
</dbReference>
<name>A0A7I8VG49_9ANNE</name>
<dbReference type="InterPro" id="IPR004367">
    <property type="entry name" value="Cyclin_C-dom"/>
</dbReference>
<dbReference type="InterPro" id="IPR006671">
    <property type="entry name" value="Cyclin_N"/>
</dbReference>
<dbReference type="InterPro" id="IPR039361">
    <property type="entry name" value="Cyclin"/>
</dbReference>
<feature type="domain" description="Cyclin C-terminal" evidence="6">
    <location>
        <begin position="167"/>
        <end position="275"/>
    </location>
</feature>
<keyword evidence="1" id="KW-0132">Cell division</keyword>
<evidence type="ECO:0000259" key="6">
    <source>
        <dbReference type="SMART" id="SM01332"/>
    </source>
</evidence>
<evidence type="ECO:0000256" key="4">
    <source>
        <dbReference type="RuleBase" id="RU000383"/>
    </source>
</evidence>
<evidence type="ECO:0000259" key="5">
    <source>
        <dbReference type="SMART" id="SM00385"/>
    </source>
</evidence>
<sequence length="277" mass="32263">MATRVPLADLSVNILKNRPKASLSKPIKKSKADFSYTENILMNMKLAEKKNTLKVNFLLKKNCIDGRERAEVVLWMYEVMWIEKLNDVTRQTAVNILDRTLQKRSTSSSRIDLVALASILIAAKLEEVIVPNPTVLIGYPSKRFTLKQLYRMERIILRLLKFQLIRPTPFCFLEAYFHTTRIDFKDKMQNFSRYLIDLGTTDQHIATYAPSKIASSALYIMLRKASSKNWWYDEFERVTGYTAEDVEKVIEPITKLSTSGLKNDFYTFLNNHYKRLL</sequence>
<dbReference type="AlphaFoldDB" id="A0A7I8VG49"/>
<dbReference type="CDD" id="cd20537">
    <property type="entry name" value="CYCLIN_CCNO-like_rpt2"/>
    <property type="match status" value="1"/>
</dbReference>
<dbReference type="SMART" id="SM00385">
    <property type="entry name" value="CYCLIN"/>
    <property type="match status" value="2"/>
</dbReference>
<dbReference type="InterPro" id="IPR013763">
    <property type="entry name" value="Cyclin-like_dom"/>
</dbReference>
<evidence type="ECO:0000256" key="1">
    <source>
        <dbReference type="ARBA" id="ARBA00022618"/>
    </source>
</evidence>
<keyword evidence="8" id="KW-1185">Reference proteome</keyword>
<reference evidence="7 8" key="1">
    <citation type="submission" date="2020-08" db="EMBL/GenBank/DDBJ databases">
        <authorList>
            <person name="Hejnol A."/>
        </authorList>
    </citation>
    <scope>NUCLEOTIDE SEQUENCE [LARGE SCALE GENOMIC DNA]</scope>
</reference>